<dbReference type="Proteomes" id="UP001283341">
    <property type="component" value="Unassembled WGS sequence"/>
</dbReference>
<protein>
    <submittedName>
        <fullName evidence="2">Uncharacterized protein</fullName>
    </submittedName>
</protein>
<gene>
    <name evidence="2" type="ORF">B0H66DRAFT_307146</name>
</gene>
<feature type="compositionally biased region" description="Basic residues" evidence="1">
    <location>
        <begin position="300"/>
        <end position="309"/>
    </location>
</feature>
<feature type="compositionally biased region" description="Basic and acidic residues" evidence="1">
    <location>
        <begin position="326"/>
        <end position="344"/>
    </location>
</feature>
<keyword evidence="3" id="KW-1185">Reference proteome</keyword>
<dbReference type="AlphaFoldDB" id="A0AAE0I2C6"/>
<reference evidence="2" key="1">
    <citation type="journal article" date="2023" name="Mol. Phylogenet. Evol.">
        <title>Genome-scale phylogeny and comparative genomics of the fungal order Sordariales.</title>
        <authorList>
            <person name="Hensen N."/>
            <person name="Bonometti L."/>
            <person name="Westerberg I."/>
            <person name="Brannstrom I.O."/>
            <person name="Guillou S."/>
            <person name="Cros-Aarteil S."/>
            <person name="Calhoun S."/>
            <person name="Haridas S."/>
            <person name="Kuo A."/>
            <person name="Mondo S."/>
            <person name="Pangilinan J."/>
            <person name="Riley R."/>
            <person name="LaButti K."/>
            <person name="Andreopoulos B."/>
            <person name="Lipzen A."/>
            <person name="Chen C."/>
            <person name="Yan M."/>
            <person name="Daum C."/>
            <person name="Ng V."/>
            <person name="Clum A."/>
            <person name="Steindorff A."/>
            <person name="Ohm R.A."/>
            <person name="Martin F."/>
            <person name="Silar P."/>
            <person name="Natvig D.O."/>
            <person name="Lalanne C."/>
            <person name="Gautier V."/>
            <person name="Ament-Velasquez S.L."/>
            <person name="Kruys A."/>
            <person name="Hutchinson M.I."/>
            <person name="Powell A.J."/>
            <person name="Barry K."/>
            <person name="Miller A.N."/>
            <person name="Grigoriev I.V."/>
            <person name="Debuchy R."/>
            <person name="Gladieux P."/>
            <person name="Hiltunen Thoren M."/>
            <person name="Johannesson H."/>
        </authorList>
    </citation>
    <scope>NUCLEOTIDE SEQUENCE</scope>
    <source>
        <strain evidence="2">CBS 118394</strain>
    </source>
</reference>
<evidence type="ECO:0000313" key="3">
    <source>
        <dbReference type="Proteomes" id="UP001283341"/>
    </source>
</evidence>
<comment type="caution">
    <text evidence="2">The sequence shown here is derived from an EMBL/GenBank/DDBJ whole genome shotgun (WGS) entry which is preliminary data.</text>
</comment>
<evidence type="ECO:0000256" key="1">
    <source>
        <dbReference type="SAM" id="MobiDB-lite"/>
    </source>
</evidence>
<reference evidence="2" key="2">
    <citation type="submission" date="2023-06" db="EMBL/GenBank/DDBJ databases">
        <authorList>
            <consortium name="Lawrence Berkeley National Laboratory"/>
            <person name="Haridas S."/>
            <person name="Hensen N."/>
            <person name="Bonometti L."/>
            <person name="Westerberg I."/>
            <person name="Brannstrom I.O."/>
            <person name="Guillou S."/>
            <person name="Cros-Aarteil S."/>
            <person name="Calhoun S."/>
            <person name="Kuo A."/>
            <person name="Mondo S."/>
            <person name="Pangilinan J."/>
            <person name="Riley R."/>
            <person name="Labutti K."/>
            <person name="Andreopoulos B."/>
            <person name="Lipzen A."/>
            <person name="Chen C."/>
            <person name="Yanf M."/>
            <person name="Daum C."/>
            <person name="Ng V."/>
            <person name="Clum A."/>
            <person name="Steindorff A."/>
            <person name="Ohm R."/>
            <person name="Martin F."/>
            <person name="Silar P."/>
            <person name="Natvig D."/>
            <person name="Lalanne C."/>
            <person name="Gautier V."/>
            <person name="Ament-Velasquez S.L."/>
            <person name="Kruys A."/>
            <person name="Hutchinson M.I."/>
            <person name="Powell A.J."/>
            <person name="Barry K."/>
            <person name="Miller A.N."/>
            <person name="Grigoriev I.V."/>
            <person name="Debuchy R."/>
            <person name="Gladieux P."/>
            <person name="Thoren M.H."/>
            <person name="Johannesson H."/>
        </authorList>
    </citation>
    <scope>NUCLEOTIDE SEQUENCE</scope>
    <source>
        <strain evidence="2">CBS 118394</strain>
    </source>
</reference>
<feature type="region of interest" description="Disordered" evidence="1">
    <location>
        <begin position="233"/>
        <end position="487"/>
    </location>
</feature>
<sequence length="599" mass="67006">MEVVGFVAAVASIAKVAQTAANFAGTIYDVAKHAGTVGNRIKRQAWLFESFDTAIRSAELSLEYRCPRNLDSPVIQYMVRHAVLDGLKLHSERIRDDIRTRRVEIWSIVSKIDFVTSWKWNRIKPGILELQPQMESMKATFTMVLHVIMIEILVTKNKDEPSEEKEKEIEFLKRVVEEQAKTIRHLVKERHIGQAVANDTKEASRSSISPRSVDEYRVICHLAQSFVETETVPTAPPEEFSFKEMKRRQRRRRNSAAFPGDNPRPPHTPEQRTRPASSPVSAPVLVPVPVPASSPTPSRSSRRSHRQRHEYRLSPRHQSSSTKNAVELEKNDGHARRETTRDRYIIQGGTVIIPSAPQHAHANEEASERNAEQGSVLPLVVSASDPMEQPTAEPSSTALGKRPEKNSLPSVDPQPAFRVRPEPATVTEDDSALDPDSSSPETPSPNTPNAEEFIFPTAASSSSSSSNRHQSKDKLPAGGGKITTSNGPVIGYLVNSTGRHRFEAQVDRQLTGNLITAEYAVQLGLKVSSHGPYYFIYNKTELHSVGRVSLNWSTKPTNTLVEPAEISCFVCEKLEYPLIFGSWFSKAQRHMLREEEREV</sequence>
<proteinExistence type="predicted"/>
<dbReference type="EMBL" id="JAUEDM010000005">
    <property type="protein sequence ID" value="KAK3316887.1"/>
    <property type="molecule type" value="Genomic_DNA"/>
</dbReference>
<feature type="compositionally biased region" description="Basic residues" evidence="1">
    <location>
        <begin position="245"/>
        <end position="254"/>
    </location>
</feature>
<organism evidence="2 3">
    <name type="scientific">Apodospora peruviana</name>
    <dbReference type="NCBI Taxonomy" id="516989"/>
    <lineage>
        <taxon>Eukaryota</taxon>
        <taxon>Fungi</taxon>
        <taxon>Dikarya</taxon>
        <taxon>Ascomycota</taxon>
        <taxon>Pezizomycotina</taxon>
        <taxon>Sordariomycetes</taxon>
        <taxon>Sordariomycetidae</taxon>
        <taxon>Sordariales</taxon>
        <taxon>Lasiosphaeriaceae</taxon>
        <taxon>Apodospora</taxon>
    </lineage>
</organism>
<feature type="compositionally biased region" description="Low complexity" evidence="1">
    <location>
        <begin position="274"/>
        <end position="285"/>
    </location>
</feature>
<evidence type="ECO:0000313" key="2">
    <source>
        <dbReference type="EMBL" id="KAK3316887.1"/>
    </source>
</evidence>
<name>A0AAE0I2C6_9PEZI</name>
<accession>A0AAE0I2C6</accession>
<feature type="compositionally biased region" description="Basic and acidic residues" evidence="1">
    <location>
        <begin position="361"/>
        <end position="371"/>
    </location>
</feature>